<dbReference type="NCBIfam" id="TIGR01842">
    <property type="entry name" value="type_I_sec_PrtD"/>
    <property type="match status" value="1"/>
</dbReference>
<feature type="transmembrane region" description="Helical" evidence="9">
    <location>
        <begin position="21"/>
        <end position="47"/>
    </location>
</feature>
<keyword evidence="6" id="KW-0067">ATP-binding</keyword>
<name>A0A838Y7Q5_9NEIS</name>
<dbReference type="PANTHER" id="PTHR24221">
    <property type="entry name" value="ATP-BINDING CASSETTE SUB-FAMILY B"/>
    <property type="match status" value="1"/>
</dbReference>
<feature type="domain" description="ABC transmembrane type-1" evidence="11">
    <location>
        <begin position="27"/>
        <end position="300"/>
    </location>
</feature>
<evidence type="ECO:0000256" key="5">
    <source>
        <dbReference type="ARBA" id="ARBA00022741"/>
    </source>
</evidence>
<dbReference type="PANTHER" id="PTHR24221:SF248">
    <property type="entry name" value="ABC TRANSPORTER TRANSMEMBRANE REGION"/>
    <property type="match status" value="1"/>
</dbReference>
<dbReference type="InterPro" id="IPR027417">
    <property type="entry name" value="P-loop_NTPase"/>
</dbReference>
<evidence type="ECO:0000259" key="10">
    <source>
        <dbReference type="PROSITE" id="PS50893"/>
    </source>
</evidence>
<dbReference type="GO" id="GO:0016887">
    <property type="term" value="F:ATP hydrolysis activity"/>
    <property type="evidence" value="ECO:0007669"/>
    <property type="project" value="InterPro"/>
</dbReference>
<dbReference type="InterPro" id="IPR039421">
    <property type="entry name" value="Type_1_exporter"/>
</dbReference>
<gene>
    <name evidence="12" type="ORF">H2Z84_20260</name>
</gene>
<reference evidence="12 13" key="1">
    <citation type="submission" date="2020-07" db="EMBL/GenBank/DDBJ databases">
        <title>Draft genome sequence of violacein-producing bacteria and related species.</title>
        <authorList>
            <person name="Wilson H.S."/>
            <person name="De Leon M.E."/>
        </authorList>
    </citation>
    <scope>NUCLEOTIDE SEQUENCE [LARGE SCALE GENOMIC DNA]</scope>
    <source>
        <strain evidence="12 13">HSC-21Su07</strain>
    </source>
</reference>
<dbReference type="GO" id="GO:0030256">
    <property type="term" value="C:type I protein secretion system complex"/>
    <property type="evidence" value="ECO:0007669"/>
    <property type="project" value="InterPro"/>
</dbReference>
<keyword evidence="5" id="KW-0547">Nucleotide-binding</keyword>
<dbReference type="InterPro" id="IPR011527">
    <property type="entry name" value="ABC1_TM_dom"/>
</dbReference>
<feature type="transmembrane region" description="Helical" evidence="9">
    <location>
        <begin position="247"/>
        <end position="265"/>
    </location>
</feature>
<dbReference type="GO" id="GO:0005886">
    <property type="term" value="C:plasma membrane"/>
    <property type="evidence" value="ECO:0007669"/>
    <property type="project" value="UniProtKB-SubCell"/>
</dbReference>
<protein>
    <submittedName>
        <fullName evidence="12">Type I secretion system permease/ATPase</fullName>
    </submittedName>
</protein>
<dbReference type="RefSeq" id="WP_181837589.1">
    <property type="nucleotide sequence ID" value="NZ_JACERN010000046.1"/>
</dbReference>
<dbReference type="PROSITE" id="PS00211">
    <property type="entry name" value="ABC_TRANSPORTER_1"/>
    <property type="match status" value="1"/>
</dbReference>
<dbReference type="Proteomes" id="UP000545606">
    <property type="component" value="Unassembled WGS sequence"/>
</dbReference>
<dbReference type="AlphaFoldDB" id="A0A838Y7Q5"/>
<sequence>MKHHLASRSELSQVLQTFKQTFYQLGAFSAVINLLMLLPSIYMLQIYDRVLHSRNETTLLMLTLLMLGLYGLMSVLELVRSSVLIRVGNRLDMQLNFRVFTAAFERNLRKNNGNASQALHDLTSVRQFLTGNGLFAFFDAPWAPIYLAVTFMFHWILGLFVLGGMIILCLLAWLTERSTRKPLAEANQASIAAGNYANNNLRNAEVIEAMGMLPALRERWFLFQSRVLEKQTEASDKAARIGALSKLVRLSLQSLVLAVGALLAIQNEISPGMMIAGSILMGRALQPVEMAIGTWKQLNSARAAYQRLEELLAEFPARISGMSLPRPQGRVQVENVVAAAPGSGVPILKGINFAIEHGDIVGVVGPSAAGKSTLARLLVGIWPAHSGKVRLDGADIFQWNKDELGPHIGYLPQDVELFDGSIAENIARFGDIDSERVIEAASRAGVHEMILHFAQGYDTRLGDGGHRLSGGQKQRIGLARAIYASPAFVVLDEPNSNLDDVGEQALIHTVMDLKAHGTTVVLITHRTSILNAVDKLLVMREGQLHLFGPRDQVLYALSQAAQQVLQQQQAAMQGQADQTSDENHA</sequence>
<dbReference type="SMART" id="SM00382">
    <property type="entry name" value="AAA"/>
    <property type="match status" value="1"/>
</dbReference>
<proteinExistence type="predicted"/>
<dbReference type="FunFam" id="3.40.50.300:FF:001444">
    <property type="entry name" value="ABC transporter ATP-binding protein"/>
    <property type="match status" value="1"/>
</dbReference>
<dbReference type="PROSITE" id="PS50893">
    <property type="entry name" value="ABC_TRANSPORTER_2"/>
    <property type="match status" value="1"/>
</dbReference>
<dbReference type="Gene3D" id="1.20.1560.10">
    <property type="entry name" value="ABC transporter type 1, transmembrane domain"/>
    <property type="match status" value="1"/>
</dbReference>
<evidence type="ECO:0000256" key="9">
    <source>
        <dbReference type="SAM" id="Phobius"/>
    </source>
</evidence>
<feature type="transmembrane region" description="Helical" evidence="9">
    <location>
        <begin position="59"/>
        <end position="79"/>
    </location>
</feature>
<dbReference type="InterPro" id="IPR010128">
    <property type="entry name" value="ATPase_T1SS_PrtD-like"/>
</dbReference>
<feature type="transmembrane region" description="Helical" evidence="9">
    <location>
        <begin position="128"/>
        <end position="149"/>
    </location>
</feature>
<dbReference type="InterPro" id="IPR036640">
    <property type="entry name" value="ABC1_TM_sf"/>
</dbReference>
<keyword evidence="13" id="KW-1185">Reference proteome</keyword>
<evidence type="ECO:0000313" key="12">
    <source>
        <dbReference type="EMBL" id="MBA4710716.1"/>
    </source>
</evidence>
<dbReference type="InterPro" id="IPR003593">
    <property type="entry name" value="AAA+_ATPase"/>
</dbReference>
<evidence type="ECO:0000256" key="2">
    <source>
        <dbReference type="ARBA" id="ARBA00022448"/>
    </source>
</evidence>
<evidence type="ECO:0000259" key="11">
    <source>
        <dbReference type="PROSITE" id="PS50929"/>
    </source>
</evidence>
<comment type="caution">
    <text evidence="12">The sequence shown here is derived from an EMBL/GenBank/DDBJ whole genome shotgun (WGS) entry which is preliminary data.</text>
</comment>
<dbReference type="Pfam" id="PF00664">
    <property type="entry name" value="ABC_membrane"/>
    <property type="match status" value="1"/>
</dbReference>
<evidence type="ECO:0000256" key="3">
    <source>
        <dbReference type="ARBA" id="ARBA00022475"/>
    </source>
</evidence>
<dbReference type="InterPro" id="IPR047957">
    <property type="entry name" value="ABC_AprD-like_6TM"/>
</dbReference>
<dbReference type="PROSITE" id="PS50929">
    <property type="entry name" value="ABC_TM1F"/>
    <property type="match status" value="1"/>
</dbReference>
<comment type="subcellular location">
    <subcellularLocation>
        <location evidence="1">Cell membrane</location>
        <topology evidence="1">Multi-pass membrane protein</topology>
    </subcellularLocation>
</comment>
<evidence type="ECO:0000256" key="6">
    <source>
        <dbReference type="ARBA" id="ARBA00022840"/>
    </source>
</evidence>
<dbReference type="InterPro" id="IPR017871">
    <property type="entry name" value="ABC_transporter-like_CS"/>
</dbReference>
<dbReference type="GO" id="GO:0034040">
    <property type="term" value="F:ATPase-coupled lipid transmembrane transporter activity"/>
    <property type="evidence" value="ECO:0007669"/>
    <property type="project" value="TreeGrafter"/>
</dbReference>
<evidence type="ECO:0000256" key="8">
    <source>
        <dbReference type="ARBA" id="ARBA00023136"/>
    </source>
</evidence>
<dbReference type="SUPFAM" id="SSF90123">
    <property type="entry name" value="ABC transporter transmembrane region"/>
    <property type="match status" value="1"/>
</dbReference>
<evidence type="ECO:0000256" key="1">
    <source>
        <dbReference type="ARBA" id="ARBA00004651"/>
    </source>
</evidence>
<evidence type="ECO:0000313" key="13">
    <source>
        <dbReference type="Proteomes" id="UP000545606"/>
    </source>
</evidence>
<dbReference type="EMBL" id="JACERN010000046">
    <property type="protein sequence ID" value="MBA4710716.1"/>
    <property type="molecule type" value="Genomic_DNA"/>
</dbReference>
<dbReference type="GO" id="GO:0030253">
    <property type="term" value="P:protein secretion by the type I secretion system"/>
    <property type="evidence" value="ECO:0007669"/>
    <property type="project" value="InterPro"/>
</dbReference>
<feature type="domain" description="ABC transporter" evidence="10">
    <location>
        <begin position="331"/>
        <end position="566"/>
    </location>
</feature>
<dbReference type="CDD" id="cd18586">
    <property type="entry name" value="ABC_6TM_PrtD_like"/>
    <property type="match status" value="1"/>
</dbReference>
<keyword evidence="8 9" id="KW-0472">Membrane</keyword>
<accession>A0A838Y7Q5</accession>
<keyword evidence="2" id="KW-0813">Transport</keyword>
<organism evidence="12 13">
    <name type="scientific">Aquitalea aquatica</name>
    <dbReference type="NCBI Taxonomy" id="3044273"/>
    <lineage>
        <taxon>Bacteria</taxon>
        <taxon>Pseudomonadati</taxon>
        <taxon>Pseudomonadota</taxon>
        <taxon>Betaproteobacteria</taxon>
        <taxon>Neisseriales</taxon>
        <taxon>Chromobacteriaceae</taxon>
        <taxon>Aquitalea</taxon>
    </lineage>
</organism>
<feature type="transmembrane region" description="Helical" evidence="9">
    <location>
        <begin position="155"/>
        <end position="174"/>
    </location>
</feature>
<dbReference type="Gene3D" id="3.40.50.300">
    <property type="entry name" value="P-loop containing nucleotide triphosphate hydrolases"/>
    <property type="match status" value="1"/>
</dbReference>
<dbReference type="CDD" id="cd03246">
    <property type="entry name" value="ABCC_Protease_Secretion"/>
    <property type="match status" value="1"/>
</dbReference>
<dbReference type="GO" id="GO:0140359">
    <property type="term" value="F:ABC-type transporter activity"/>
    <property type="evidence" value="ECO:0007669"/>
    <property type="project" value="InterPro"/>
</dbReference>
<evidence type="ECO:0000256" key="4">
    <source>
        <dbReference type="ARBA" id="ARBA00022692"/>
    </source>
</evidence>
<keyword evidence="4 9" id="KW-0812">Transmembrane</keyword>
<dbReference type="Pfam" id="PF00005">
    <property type="entry name" value="ABC_tran"/>
    <property type="match status" value="1"/>
</dbReference>
<keyword evidence="7 9" id="KW-1133">Transmembrane helix</keyword>
<dbReference type="InterPro" id="IPR003439">
    <property type="entry name" value="ABC_transporter-like_ATP-bd"/>
</dbReference>
<evidence type="ECO:0000256" key="7">
    <source>
        <dbReference type="ARBA" id="ARBA00022989"/>
    </source>
</evidence>
<dbReference type="SUPFAM" id="SSF52540">
    <property type="entry name" value="P-loop containing nucleoside triphosphate hydrolases"/>
    <property type="match status" value="1"/>
</dbReference>
<dbReference type="GO" id="GO:0005524">
    <property type="term" value="F:ATP binding"/>
    <property type="evidence" value="ECO:0007669"/>
    <property type="project" value="UniProtKB-KW"/>
</dbReference>
<keyword evidence="3" id="KW-1003">Cell membrane</keyword>
<dbReference type="FunFam" id="1.20.1560.10:FF:000109">
    <property type="entry name" value="Alkaline protease secretion ATP-binding protein aprD"/>
    <property type="match status" value="1"/>
</dbReference>